<evidence type="ECO:0000313" key="2">
    <source>
        <dbReference type="EMBL" id="PKX99681.1"/>
    </source>
</evidence>
<keyword evidence="1" id="KW-0732">Signal</keyword>
<reference evidence="3" key="1">
    <citation type="journal article" date="2018" name="Proc. Natl. Acad. Sci. U.S.A.">
        <title>Linking secondary metabolites to gene clusters through genome sequencing of six diverse Aspergillus species.</title>
        <authorList>
            <person name="Kaerboelling I."/>
            <person name="Vesth T.C."/>
            <person name="Frisvad J.C."/>
            <person name="Nybo J.L."/>
            <person name="Theobald S."/>
            <person name="Kuo A."/>
            <person name="Bowyer P."/>
            <person name="Matsuda Y."/>
            <person name="Mondo S."/>
            <person name="Lyhne E.K."/>
            <person name="Kogle M.E."/>
            <person name="Clum A."/>
            <person name="Lipzen A."/>
            <person name="Salamov A."/>
            <person name="Ngan C.Y."/>
            <person name="Daum C."/>
            <person name="Chiniquy J."/>
            <person name="Barry K."/>
            <person name="LaButti K."/>
            <person name="Haridas S."/>
            <person name="Simmons B.A."/>
            <person name="Magnuson J.K."/>
            <person name="Mortensen U.H."/>
            <person name="Larsen T.O."/>
            <person name="Grigoriev I.V."/>
            <person name="Baker S.E."/>
            <person name="Andersen M.R."/>
        </authorList>
    </citation>
    <scope>NUCLEOTIDE SEQUENCE [LARGE SCALE GENOMIC DNA]</scope>
    <source>
        <strain evidence="3">IBT 16806</strain>
    </source>
</reference>
<protein>
    <submittedName>
        <fullName evidence="2">Uncharacterized protein</fullName>
    </submittedName>
</protein>
<dbReference type="Proteomes" id="UP000234474">
    <property type="component" value="Unassembled WGS sequence"/>
</dbReference>
<accession>A0A2I1CPY7</accession>
<dbReference type="EMBL" id="MSZS01000001">
    <property type="protein sequence ID" value="PKX99681.1"/>
    <property type="molecule type" value="Genomic_DNA"/>
</dbReference>
<organism evidence="2 3">
    <name type="scientific">Aspergillus novofumigatus (strain IBT 16806)</name>
    <dbReference type="NCBI Taxonomy" id="1392255"/>
    <lineage>
        <taxon>Eukaryota</taxon>
        <taxon>Fungi</taxon>
        <taxon>Dikarya</taxon>
        <taxon>Ascomycota</taxon>
        <taxon>Pezizomycotina</taxon>
        <taxon>Eurotiomycetes</taxon>
        <taxon>Eurotiomycetidae</taxon>
        <taxon>Eurotiales</taxon>
        <taxon>Aspergillaceae</taxon>
        <taxon>Aspergillus</taxon>
        <taxon>Aspergillus subgen. Fumigati</taxon>
    </lineage>
</organism>
<comment type="caution">
    <text evidence="2">The sequence shown here is derived from an EMBL/GenBank/DDBJ whole genome shotgun (WGS) entry which is preliminary data.</text>
</comment>
<gene>
    <name evidence="2" type="ORF">P174DRAFT_53772</name>
</gene>
<keyword evidence="3" id="KW-1185">Reference proteome</keyword>
<dbReference type="AlphaFoldDB" id="A0A2I1CPY7"/>
<feature type="chain" id="PRO_5014193415" evidence="1">
    <location>
        <begin position="18"/>
        <end position="88"/>
    </location>
</feature>
<evidence type="ECO:0000313" key="3">
    <source>
        <dbReference type="Proteomes" id="UP000234474"/>
    </source>
</evidence>
<feature type="signal peptide" evidence="1">
    <location>
        <begin position="1"/>
        <end position="17"/>
    </location>
</feature>
<dbReference type="VEuPathDB" id="FungiDB:P174DRAFT_53772"/>
<evidence type="ECO:0000256" key="1">
    <source>
        <dbReference type="SAM" id="SignalP"/>
    </source>
</evidence>
<sequence>MMKLSLLALCLSTAALAASHPAYEVYMAPQCQRGFAYCGWYLKSQLGFNNLPHYNDQAIYYCENIYYPDYVKKCDDKCGSQGKALCYK</sequence>
<proteinExistence type="predicted"/>
<dbReference type="OrthoDB" id="4166960at2759"/>
<dbReference type="GeneID" id="36539711"/>
<name>A0A2I1CPY7_ASPN1</name>
<dbReference type="RefSeq" id="XP_024688276.1">
    <property type="nucleotide sequence ID" value="XM_024832375.1"/>
</dbReference>